<organism evidence="1 2">
    <name type="scientific">Deinococcus phoenicis</name>
    <dbReference type="NCBI Taxonomy" id="1476583"/>
    <lineage>
        <taxon>Bacteria</taxon>
        <taxon>Thermotogati</taxon>
        <taxon>Deinococcota</taxon>
        <taxon>Deinococci</taxon>
        <taxon>Deinococcales</taxon>
        <taxon>Deinococcaceae</taxon>
        <taxon>Deinococcus</taxon>
    </lineage>
</organism>
<keyword evidence="2" id="KW-1185">Reference proteome</keyword>
<dbReference type="PATRIC" id="fig|1476583.3.peg.371"/>
<evidence type="ECO:0000313" key="1">
    <source>
        <dbReference type="EMBL" id="EYB69471.1"/>
    </source>
</evidence>
<dbReference type="EMBL" id="JHAC01000005">
    <property type="protein sequence ID" value="EYB69471.1"/>
    <property type="molecule type" value="Genomic_DNA"/>
</dbReference>
<dbReference type="Proteomes" id="UP000020492">
    <property type="component" value="Unassembled WGS sequence"/>
</dbReference>
<evidence type="ECO:0000313" key="2">
    <source>
        <dbReference type="Proteomes" id="UP000020492"/>
    </source>
</evidence>
<proteinExistence type="predicted"/>
<gene>
    <name evidence="1" type="ORF">DEIPH_ctg005orf0025</name>
</gene>
<name>A0A016QU00_9DEIO</name>
<dbReference type="AlphaFoldDB" id="A0A016QU00"/>
<sequence length="569" mass="60228">MERPPELLRPFLHRAAGFAALVEGDALQAARLAGQLGEPDLARALLARSGGLLDTAEATRLLADPLPGALLRAARAELPPAPPALSLRPGEREMFVRGLAGWLLSGDEAPLPAAPLPPAPADVPPLPPGLSVLPAAPEEERWGWGVARALASAERAGPGHLTLACASWSAQQGALRFLRARYGTEAVGDEACPVTVLALEDVIRLLAAAWTWDLPRFARLLSGPLLLDGLHTLAPELFGVVTGLLSDAARVFGWTVLALPGVEADWPPVFQPSPAPSPAELSGVLTGNPVAAGQPCCVREEASPRTLHALAREVSRQAGSRLVMLSSRASAARLAGLLPGSTLLSSSLCPVHLSAQVEALLERRRRGEPVVVVATTLPPTSLGTFDTVWHLVAPLPHLVEAQALCHGTFHLVLLSDVATPLAWSGEITLTRSLLDAGGTLTDPDTQRDYARHLAERKADADWATARSNERRAMNYTALASELVPRPGTSVPVFVPYDEAARRLIAEVRASRVFAGPALRYAAWLTRGEAARAVRRGQAEALGWALIWQAPYDPRYGLAGELVAQAGAEE</sequence>
<accession>A0A016QU00</accession>
<dbReference type="STRING" id="1476583.DEIPH_ctg005orf0025"/>
<dbReference type="eggNOG" id="COG1203">
    <property type="taxonomic scope" value="Bacteria"/>
</dbReference>
<comment type="caution">
    <text evidence="1">The sequence shown here is derived from an EMBL/GenBank/DDBJ whole genome shotgun (WGS) entry which is preliminary data.</text>
</comment>
<reference evidence="1 2" key="1">
    <citation type="submission" date="2014-03" db="EMBL/GenBank/DDBJ databases">
        <title>Draft genome sequence of Deinococcus phoenicis 1P10ME.</title>
        <authorList>
            <person name="Stepanov V.G."/>
            <person name="Vaishampayan P."/>
            <person name="Venkateswaran K."/>
            <person name="Fox G.E."/>
        </authorList>
    </citation>
    <scope>NUCLEOTIDE SEQUENCE [LARGE SCALE GENOMIC DNA]</scope>
    <source>
        <strain evidence="1 2">1P10ME</strain>
    </source>
</reference>
<protein>
    <submittedName>
        <fullName evidence="1">Uncharacterized protein</fullName>
    </submittedName>
</protein>